<dbReference type="PANTHER" id="PTHR33148">
    <property type="entry name" value="PLASTID MOVEMENT IMPAIRED PROTEIN-RELATED"/>
    <property type="match status" value="1"/>
</dbReference>
<protein>
    <submittedName>
        <fullName evidence="1">Uncharacterized protein</fullName>
    </submittedName>
</protein>
<proteinExistence type="predicted"/>
<dbReference type="InterPro" id="IPR025322">
    <property type="entry name" value="PADRE_dom"/>
</dbReference>
<dbReference type="AlphaFoldDB" id="A0A3P6ELX1"/>
<accession>A0A3P6ELX1</accession>
<sequence length="172" mass="19668">MGNCLVMEKKVIKIVRNDGKVLEYREPTTVRHILTQFSGHSLFDNNSTCHDLLPDAKLFCGRVYYLVPTTMKKKKTKKVTFADPEVEEEARVLREEVFDTCESNIDGGDNKNVSVMRMKIVVSKQELEKLLQGGSVHEMVYQTLEKQTLLSDDDNLECNTGWRPMLDGIPEI</sequence>
<dbReference type="EMBL" id="LR031875">
    <property type="protein sequence ID" value="VDD34715.1"/>
    <property type="molecule type" value="Genomic_DNA"/>
</dbReference>
<evidence type="ECO:0000313" key="1">
    <source>
        <dbReference type="EMBL" id="VDD34715.1"/>
    </source>
</evidence>
<dbReference type="Pfam" id="PF14009">
    <property type="entry name" value="PADRE"/>
    <property type="match status" value="1"/>
</dbReference>
<dbReference type="PANTHER" id="PTHR33148:SF49">
    <property type="entry name" value="GENOME ASSEMBLY, CHROMOSOME: A10"/>
    <property type="match status" value="1"/>
</dbReference>
<gene>
    <name evidence="1" type="ORF">BOLC9T60038H</name>
</gene>
<organism evidence="1">
    <name type="scientific">Brassica oleracea</name>
    <name type="common">Wild cabbage</name>
    <dbReference type="NCBI Taxonomy" id="3712"/>
    <lineage>
        <taxon>Eukaryota</taxon>
        <taxon>Viridiplantae</taxon>
        <taxon>Streptophyta</taxon>
        <taxon>Embryophyta</taxon>
        <taxon>Tracheophyta</taxon>
        <taxon>Spermatophyta</taxon>
        <taxon>Magnoliopsida</taxon>
        <taxon>eudicotyledons</taxon>
        <taxon>Gunneridae</taxon>
        <taxon>Pentapetalae</taxon>
        <taxon>rosids</taxon>
        <taxon>malvids</taxon>
        <taxon>Brassicales</taxon>
        <taxon>Brassicaceae</taxon>
        <taxon>Brassiceae</taxon>
        <taxon>Brassica</taxon>
    </lineage>
</organism>
<name>A0A3P6ELX1_BRAOL</name>
<reference evidence="1" key="1">
    <citation type="submission" date="2018-11" db="EMBL/GenBank/DDBJ databases">
        <authorList>
            <consortium name="Genoscope - CEA"/>
            <person name="William W."/>
        </authorList>
    </citation>
    <scope>NUCLEOTIDE SEQUENCE</scope>
</reference>